<keyword evidence="2" id="KW-1185">Reference proteome</keyword>
<evidence type="ECO:0000313" key="1">
    <source>
        <dbReference type="EMBL" id="GGM20661.1"/>
    </source>
</evidence>
<dbReference type="RefSeq" id="WP_189040257.1">
    <property type="nucleotide sequence ID" value="NZ_BMNB01000001.1"/>
</dbReference>
<dbReference type="AlphaFoldDB" id="A0A917TEJ4"/>
<reference evidence="1" key="1">
    <citation type="journal article" date="2014" name="Int. J. Syst. Evol. Microbiol.">
        <title>Complete genome sequence of Corynebacterium casei LMG S-19264T (=DSM 44701T), isolated from a smear-ripened cheese.</title>
        <authorList>
            <consortium name="US DOE Joint Genome Institute (JGI-PGF)"/>
            <person name="Walter F."/>
            <person name="Albersmeier A."/>
            <person name="Kalinowski J."/>
            <person name="Ruckert C."/>
        </authorList>
    </citation>
    <scope>NUCLEOTIDE SEQUENCE</scope>
    <source>
        <strain evidence="1">CGMCC 4.7312</strain>
    </source>
</reference>
<gene>
    <name evidence="1" type="ORF">GCM10011608_01580</name>
</gene>
<organism evidence="1 2">
    <name type="scientific">Micromonospora sonchi</name>
    <dbReference type="NCBI Taxonomy" id="1763543"/>
    <lineage>
        <taxon>Bacteria</taxon>
        <taxon>Bacillati</taxon>
        <taxon>Actinomycetota</taxon>
        <taxon>Actinomycetes</taxon>
        <taxon>Micromonosporales</taxon>
        <taxon>Micromonosporaceae</taxon>
        <taxon>Micromonospora</taxon>
    </lineage>
</organism>
<reference evidence="1" key="2">
    <citation type="submission" date="2020-09" db="EMBL/GenBank/DDBJ databases">
        <authorList>
            <person name="Sun Q."/>
            <person name="Zhou Y."/>
        </authorList>
    </citation>
    <scope>NUCLEOTIDE SEQUENCE</scope>
    <source>
        <strain evidence="1">CGMCC 4.7312</strain>
    </source>
</reference>
<name>A0A917TEJ4_9ACTN</name>
<comment type="caution">
    <text evidence="1">The sequence shown here is derived from an EMBL/GenBank/DDBJ whole genome shotgun (WGS) entry which is preliminary data.</text>
</comment>
<sequence>MNRLVAAAAAVQQVCHERDWGYCFVGGLAVRRWGRPRPTKDVDLIVLAGYGAETAVADALFARFAARFDNSRQFARDCRVVQIWAADRVAVDAVLGTSRRLGRIVRRASPWQVDGVALRTFSAEDLVVHKALSGRERDWLDVAGIVARQGDRLDRALILREFAPMLAQQGPHLGDPLAGLQRQQGHEALDRLASMLDVPPAPG</sequence>
<accession>A0A917TEJ4</accession>
<dbReference type="EMBL" id="BMNB01000001">
    <property type="protein sequence ID" value="GGM20661.1"/>
    <property type="molecule type" value="Genomic_DNA"/>
</dbReference>
<proteinExistence type="predicted"/>
<dbReference type="Proteomes" id="UP000608890">
    <property type="component" value="Unassembled WGS sequence"/>
</dbReference>
<protein>
    <recommendedName>
        <fullName evidence="3">Nucleotidyltransferase family protein</fullName>
    </recommendedName>
</protein>
<dbReference type="SUPFAM" id="SSF81301">
    <property type="entry name" value="Nucleotidyltransferase"/>
    <property type="match status" value="1"/>
</dbReference>
<dbReference type="Gene3D" id="3.30.460.40">
    <property type="match status" value="1"/>
</dbReference>
<evidence type="ECO:0000313" key="2">
    <source>
        <dbReference type="Proteomes" id="UP000608890"/>
    </source>
</evidence>
<dbReference type="InterPro" id="IPR043519">
    <property type="entry name" value="NT_sf"/>
</dbReference>
<evidence type="ECO:0008006" key="3">
    <source>
        <dbReference type="Google" id="ProtNLM"/>
    </source>
</evidence>